<dbReference type="RefSeq" id="WP_141923789.1">
    <property type="nucleotide sequence ID" value="NZ_VFQC01000001.1"/>
</dbReference>
<accession>A0A543NK80</accession>
<gene>
    <name evidence="1" type="ORF">FHX37_2221</name>
</gene>
<reference evidence="1 2" key="1">
    <citation type="submission" date="2019-06" db="EMBL/GenBank/DDBJ databases">
        <title>Sequencing the genomes of 1000 actinobacteria strains.</title>
        <authorList>
            <person name="Klenk H.-P."/>
        </authorList>
    </citation>
    <scope>NUCLEOTIDE SEQUENCE [LARGE SCALE GENOMIC DNA]</scope>
    <source>
        <strain evidence="1 2">DSM 45015</strain>
    </source>
</reference>
<dbReference type="AlphaFoldDB" id="A0A543NK80"/>
<evidence type="ECO:0008006" key="3">
    <source>
        <dbReference type="Google" id="ProtNLM"/>
    </source>
</evidence>
<evidence type="ECO:0000313" key="2">
    <source>
        <dbReference type="Proteomes" id="UP000317422"/>
    </source>
</evidence>
<dbReference type="OrthoDB" id="9802910at2"/>
<dbReference type="Proteomes" id="UP000317422">
    <property type="component" value="Unassembled WGS sequence"/>
</dbReference>
<dbReference type="Pfam" id="PF09969">
    <property type="entry name" value="DUF2203"/>
    <property type="match status" value="1"/>
</dbReference>
<protein>
    <recommendedName>
        <fullName evidence="3">DUF2203 family protein</fullName>
    </recommendedName>
</protein>
<name>A0A543NK80_9ACTN</name>
<keyword evidence="2" id="KW-1185">Reference proteome</keyword>
<dbReference type="EMBL" id="VFQC01000001">
    <property type="protein sequence ID" value="TQN32271.1"/>
    <property type="molecule type" value="Genomic_DNA"/>
</dbReference>
<dbReference type="PIRSF" id="PIRSF016498">
    <property type="entry name" value="UCP016498"/>
    <property type="match status" value="1"/>
</dbReference>
<sequence>MEDDTTRSHEAGEAHVFTVAEARALMPEVRSNAADLVSLRADMAELAAEVRGVGGSALGGVAELKAMEARFSELQTWFTDKGIEVKGIAPLLIDFPASLDGVSVRLCWLEDETELGWYHRSDLGFLGRRPLPPEAS</sequence>
<proteinExistence type="predicted"/>
<evidence type="ECO:0000313" key="1">
    <source>
        <dbReference type="EMBL" id="TQN32271.1"/>
    </source>
</evidence>
<dbReference type="InterPro" id="IPR018699">
    <property type="entry name" value="DUF2203"/>
</dbReference>
<comment type="caution">
    <text evidence="1">The sequence shown here is derived from an EMBL/GenBank/DDBJ whole genome shotgun (WGS) entry which is preliminary data.</text>
</comment>
<organism evidence="1 2">
    <name type="scientific">Haloactinospora alba</name>
    <dbReference type="NCBI Taxonomy" id="405555"/>
    <lineage>
        <taxon>Bacteria</taxon>
        <taxon>Bacillati</taxon>
        <taxon>Actinomycetota</taxon>
        <taxon>Actinomycetes</taxon>
        <taxon>Streptosporangiales</taxon>
        <taxon>Nocardiopsidaceae</taxon>
        <taxon>Haloactinospora</taxon>
    </lineage>
</organism>